<evidence type="ECO:0000313" key="2">
    <source>
        <dbReference type="Proteomes" id="UP001141422"/>
    </source>
</evidence>
<evidence type="ECO:0000313" key="1">
    <source>
        <dbReference type="EMBL" id="MCZ0859914.1"/>
    </source>
</evidence>
<accession>A0ABT4IDU6</accession>
<gene>
    <name evidence="1" type="ORF">O0S10_01565</name>
</gene>
<dbReference type="Proteomes" id="UP001141422">
    <property type="component" value="Unassembled WGS sequence"/>
</dbReference>
<dbReference type="RefSeq" id="WP_268924136.1">
    <property type="nucleotide sequence ID" value="NZ_JAPTGB010000003.1"/>
</dbReference>
<organism evidence="1 2">
    <name type="scientific">Methanocorpusculum petauri</name>
    <dbReference type="NCBI Taxonomy" id="3002863"/>
    <lineage>
        <taxon>Archaea</taxon>
        <taxon>Methanobacteriati</taxon>
        <taxon>Methanobacteriota</taxon>
        <taxon>Stenosarchaea group</taxon>
        <taxon>Methanomicrobia</taxon>
        <taxon>Methanomicrobiales</taxon>
        <taxon>Methanocorpusculaceae</taxon>
        <taxon>Methanocorpusculum</taxon>
    </lineage>
</organism>
<keyword evidence="2" id="KW-1185">Reference proteome</keyword>
<dbReference type="EMBL" id="JAPTGB010000003">
    <property type="protein sequence ID" value="MCZ0859914.1"/>
    <property type="molecule type" value="Genomic_DNA"/>
</dbReference>
<protein>
    <submittedName>
        <fullName evidence="1">Uncharacterized protein</fullName>
    </submittedName>
</protein>
<comment type="caution">
    <text evidence="1">The sequence shown here is derived from an EMBL/GenBank/DDBJ whole genome shotgun (WGS) entry which is preliminary data.</text>
</comment>
<proteinExistence type="predicted"/>
<sequence length="101" mass="11133">MVPIPSTWICRHTLVSCIDIPDCPEGKILPGRMAVPAAYKNPLEKRCVSQPQCPHLSRNGKQIVCTHRIYRRAAQNLGTDERFSPCAAIPVCPIGRVAPSE</sequence>
<name>A0ABT4IDU6_9EURY</name>
<reference evidence="1" key="1">
    <citation type="submission" date="2022-12" db="EMBL/GenBank/DDBJ databases">
        <title>Isolation and characterisation of novel Methanocorpusculum spp. from native Australian herbivores indicates the genus is ancestrally host-associated.</title>
        <authorList>
            <person name="Volmer J.G."/>
            <person name="Soo R.M."/>
            <person name="Evans P.N."/>
            <person name="Hoedt E.C."/>
            <person name="Astorga Alsina A.L."/>
            <person name="Woodcroft B.J."/>
            <person name="Tyson G.W."/>
            <person name="Hugenholtz P."/>
            <person name="Morrison M."/>
        </authorList>
    </citation>
    <scope>NUCLEOTIDE SEQUENCE</scope>
    <source>
        <strain evidence="1">MG</strain>
    </source>
</reference>